<dbReference type="PANTHER" id="PTHR31378">
    <property type="entry name" value="EGF-LIKE DOMAIN-CONTAINING PROTEIN-RELATED-RELATED"/>
    <property type="match status" value="1"/>
</dbReference>
<dbReference type="Proteomes" id="UP000001064">
    <property type="component" value="Unassembled WGS sequence"/>
</dbReference>
<dbReference type="InParanoid" id="F0ZG20"/>
<sequence length="187" mass="21835">VYNSTSKLWEGFFQIPPNLQYSTVFYTIFSYRDSGNLAYISSSSLRDEFQLKVFSNNTDLIGPIFKNIDKVLPIEDNVKKEFKFGWIFTISDHLNGFKEGKIMVKGDLDNSVYNFTITPDQMISGNIWEGQYQIMLSVNSSICASMNYTITYVEFFDTHLFKTSFQQTFLKANYYSRYPQLNPFINF</sequence>
<evidence type="ECO:0000313" key="3">
    <source>
        <dbReference type="Proteomes" id="UP000001064"/>
    </source>
</evidence>
<dbReference type="GeneID" id="10503781"/>
<feature type="domain" description="DUF7035" evidence="1">
    <location>
        <begin position="59"/>
        <end position="187"/>
    </location>
</feature>
<protein>
    <recommendedName>
        <fullName evidence="1">DUF7035 domain-containing protein</fullName>
    </recommendedName>
</protein>
<feature type="non-terminal residue" evidence="2">
    <location>
        <position position="1"/>
    </location>
</feature>
<feature type="non-terminal residue" evidence="2">
    <location>
        <position position="187"/>
    </location>
</feature>
<keyword evidence="3" id="KW-1185">Reference proteome</keyword>
<dbReference type="KEGG" id="dpp:DICPUDRAFT_30860"/>
<dbReference type="PANTHER" id="PTHR31378:SF29">
    <property type="entry name" value="EGF-LIKE DOMAIN-CONTAINING PROTEIN-RELATED"/>
    <property type="match status" value="1"/>
</dbReference>
<dbReference type="RefSeq" id="XP_003286360.1">
    <property type="nucleotide sequence ID" value="XM_003286312.1"/>
</dbReference>
<organism evidence="2 3">
    <name type="scientific">Dictyostelium purpureum</name>
    <name type="common">Slime mold</name>
    <dbReference type="NCBI Taxonomy" id="5786"/>
    <lineage>
        <taxon>Eukaryota</taxon>
        <taxon>Amoebozoa</taxon>
        <taxon>Evosea</taxon>
        <taxon>Eumycetozoa</taxon>
        <taxon>Dictyostelia</taxon>
        <taxon>Dictyosteliales</taxon>
        <taxon>Dictyosteliaceae</taxon>
        <taxon>Dictyostelium</taxon>
    </lineage>
</organism>
<evidence type="ECO:0000259" key="1">
    <source>
        <dbReference type="Pfam" id="PF23034"/>
    </source>
</evidence>
<dbReference type="AlphaFoldDB" id="F0ZG20"/>
<dbReference type="EMBL" id="GL871008">
    <property type="protein sequence ID" value="EGC37079.1"/>
    <property type="molecule type" value="Genomic_DNA"/>
</dbReference>
<proteinExistence type="predicted"/>
<dbReference type="VEuPathDB" id="AmoebaDB:DICPUDRAFT_30860"/>
<evidence type="ECO:0000313" key="2">
    <source>
        <dbReference type="EMBL" id="EGC37079.1"/>
    </source>
</evidence>
<accession>F0ZG20</accession>
<gene>
    <name evidence="2" type="ORF">DICPUDRAFT_30860</name>
</gene>
<reference evidence="3" key="1">
    <citation type="journal article" date="2011" name="Genome Biol.">
        <title>Comparative genomics of the social amoebae Dictyostelium discoideum and Dictyostelium purpureum.</title>
        <authorList>
            <consortium name="US DOE Joint Genome Institute (JGI-PGF)"/>
            <person name="Sucgang R."/>
            <person name="Kuo A."/>
            <person name="Tian X."/>
            <person name="Salerno W."/>
            <person name="Parikh A."/>
            <person name="Feasley C.L."/>
            <person name="Dalin E."/>
            <person name="Tu H."/>
            <person name="Huang E."/>
            <person name="Barry K."/>
            <person name="Lindquist E."/>
            <person name="Shapiro H."/>
            <person name="Bruce D."/>
            <person name="Schmutz J."/>
            <person name="Salamov A."/>
            <person name="Fey P."/>
            <person name="Gaudet P."/>
            <person name="Anjard C."/>
            <person name="Babu M.M."/>
            <person name="Basu S."/>
            <person name="Bushmanova Y."/>
            <person name="van der Wel H."/>
            <person name="Katoh-Kurasawa M."/>
            <person name="Dinh C."/>
            <person name="Coutinho P.M."/>
            <person name="Saito T."/>
            <person name="Elias M."/>
            <person name="Schaap P."/>
            <person name="Kay R.R."/>
            <person name="Henrissat B."/>
            <person name="Eichinger L."/>
            <person name="Rivero F."/>
            <person name="Putnam N.H."/>
            <person name="West C.M."/>
            <person name="Loomis W.F."/>
            <person name="Chisholm R.L."/>
            <person name="Shaulsky G."/>
            <person name="Strassmann J.E."/>
            <person name="Queller D.C."/>
            <person name="Kuspa A."/>
            <person name="Grigoriev I.V."/>
        </authorList>
    </citation>
    <scope>NUCLEOTIDE SEQUENCE [LARGE SCALE GENOMIC DNA]</scope>
    <source>
        <strain evidence="3">QSDP1</strain>
    </source>
</reference>
<dbReference type="OrthoDB" id="22913at2759"/>
<dbReference type="STRING" id="5786.F0ZG20"/>
<dbReference type="Pfam" id="PF23034">
    <property type="entry name" value="DUF7035"/>
    <property type="match status" value="1"/>
</dbReference>
<name>F0ZG20_DICPU</name>
<dbReference type="InterPro" id="IPR055463">
    <property type="entry name" value="DUF7035"/>
</dbReference>